<keyword evidence="1" id="KW-1133">Transmembrane helix</keyword>
<dbReference type="AlphaFoldDB" id="A0AAJ0MIU0"/>
<keyword evidence="1" id="KW-0812">Transmembrane</keyword>
<evidence type="ECO:0000313" key="2">
    <source>
        <dbReference type="EMBL" id="KAK3360668.1"/>
    </source>
</evidence>
<evidence type="ECO:0000256" key="1">
    <source>
        <dbReference type="SAM" id="Phobius"/>
    </source>
</evidence>
<accession>A0AAJ0MIU0</accession>
<gene>
    <name evidence="2" type="ORF">B0T25DRAFT_536118</name>
</gene>
<dbReference type="EMBL" id="JAUIQD010000002">
    <property type="protein sequence ID" value="KAK3360668.1"/>
    <property type="molecule type" value="Genomic_DNA"/>
</dbReference>
<keyword evidence="1" id="KW-0472">Membrane</keyword>
<name>A0AAJ0MIU0_9PEZI</name>
<feature type="transmembrane region" description="Helical" evidence="1">
    <location>
        <begin position="97"/>
        <end position="120"/>
    </location>
</feature>
<sequence>MSNSCSREELLPWSWVLPPENPDTQRCFASPLILGTVVVADVLSILFCVVVGSRALVQMFTPWLRLPLQLIGLSHFADKLFTDPDWGGLDTSFRRSWIWTVAMQFTANAVVAKTTIAASGNGPQTPSVGDFMMFLFMRPRMTWVVLCLFVPPGLLYNREYRQKMIPVWSDGLWPGNWAKGVYQHVIAEAAIQLVGGAYYAGKTAHFATTRGYYYANALEGCPFRTEAKMMYAGALVYLIFLPPIIFLAVGLLFPPSFEGNYRQKSDPLSNNYLFSLVGWIGSWLFFAGYVRLAGDLYCPTGPTLASQGGIWVSFSIIAMFGGVAMGWEKLPQFGLVQRGPPTAQHDTTEHDIRDAVENRPPSL</sequence>
<evidence type="ECO:0000313" key="3">
    <source>
        <dbReference type="Proteomes" id="UP001275084"/>
    </source>
</evidence>
<feature type="transmembrane region" description="Helical" evidence="1">
    <location>
        <begin position="140"/>
        <end position="156"/>
    </location>
</feature>
<feature type="transmembrane region" description="Helical" evidence="1">
    <location>
        <begin position="234"/>
        <end position="253"/>
    </location>
</feature>
<feature type="transmembrane region" description="Helical" evidence="1">
    <location>
        <begin position="32"/>
        <end position="57"/>
    </location>
</feature>
<organism evidence="2 3">
    <name type="scientific">Lasiosphaeria hispida</name>
    <dbReference type="NCBI Taxonomy" id="260671"/>
    <lineage>
        <taxon>Eukaryota</taxon>
        <taxon>Fungi</taxon>
        <taxon>Dikarya</taxon>
        <taxon>Ascomycota</taxon>
        <taxon>Pezizomycotina</taxon>
        <taxon>Sordariomycetes</taxon>
        <taxon>Sordariomycetidae</taxon>
        <taxon>Sordariales</taxon>
        <taxon>Lasiosphaeriaceae</taxon>
        <taxon>Lasiosphaeria</taxon>
    </lineage>
</organism>
<feature type="transmembrane region" description="Helical" evidence="1">
    <location>
        <begin position="304"/>
        <end position="327"/>
    </location>
</feature>
<reference evidence="2" key="2">
    <citation type="submission" date="2023-06" db="EMBL/GenBank/DDBJ databases">
        <authorList>
            <consortium name="Lawrence Berkeley National Laboratory"/>
            <person name="Haridas S."/>
            <person name="Hensen N."/>
            <person name="Bonometti L."/>
            <person name="Westerberg I."/>
            <person name="Brannstrom I.O."/>
            <person name="Guillou S."/>
            <person name="Cros-Aarteil S."/>
            <person name="Calhoun S."/>
            <person name="Kuo A."/>
            <person name="Mondo S."/>
            <person name="Pangilinan J."/>
            <person name="Riley R."/>
            <person name="Labutti K."/>
            <person name="Andreopoulos B."/>
            <person name="Lipzen A."/>
            <person name="Chen C."/>
            <person name="Yanf M."/>
            <person name="Daum C."/>
            <person name="Ng V."/>
            <person name="Clum A."/>
            <person name="Steindorff A."/>
            <person name="Ohm R."/>
            <person name="Martin F."/>
            <person name="Silar P."/>
            <person name="Natvig D."/>
            <person name="Lalanne C."/>
            <person name="Gautier V."/>
            <person name="Ament-Velasquez S.L."/>
            <person name="Kruys A."/>
            <person name="Hutchinson M.I."/>
            <person name="Powell A.J."/>
            <person name="Barry K."/>
            <person name="Miller A.N."/>
            <person name="Grigoriev I.V."/>
            <person name="Debuchy R."/>
            <person name="Gladieux P."/>
            <person name="Thoren M.H."/>
            <person name="Johannesson H."/>
        </authorList>
    </citation>
    <scope>NUCLEOTIDE SEQUENCE</scope>
    <source>
        <strain evidence="2">CBS 955.72</strain>
    </source>
</reference>
<proteinExistence type="predicted"/>
<comment type="caution">
    <text evidence="2">The sequence shown here is derived from an EMBL/GenBank/DDBJ whole genome shotgun (WGS) entry which is preliminary data.</text>
</comment>
<feature type="transmembrane region" description="Helical" evidence="1">
    <location>
        <begin position="273"/>
        <end position="292"/>
    </location>
</feature>
<keyword evidence="3" id="KW-1185">Reference proteome</keyword>
<dbReference type="Proteomes" id="UP001275084">
    <property type="component" value="Unassembled WGS sequence"/>
</dbReference>
<reference evidence="2" key="1">
    <citation type="journal article" date="2023" name="Mol. Phylogenet. Evol.">
        <title>Genome-scale phylogeny and comparative genomics of the fungal order Sordariales.</title>
        <authorList>
            <person name="Hensen N."/>
            <person name="Bonometti L."/>
            <person name="Westerberg I."/>
            <person name="Brannstrom I.O."/>
            <person name="Guillou S."/>
            <person name="Cros-Aarteil S."/>
            <person name="Calhoun S."/>
            <person name="Haridas S."/>
            <person name="Kuo A."/>
            <person name="Mondo S."/>
            <person name="Pangilinan J."/>
            <person name="Riley R."/>
            <person name="LaButti K."/>
            <person name="Andreopoulos B."/>
            <person name="Lipzen A."/>
            <person name="Chen C."/>
            <person name="Yan M."/>
            <person name="Daum C."/>
            <person name="Ng V."/>
            <person name="Clum A."/>
            <person name="Steindorff A."/>
            <person name="Ohm R.A."/>
            <person name="Martin F."/>
            <person name="Silar P."/>
            <person name="Natvig D.O."/>
            <person name="Lalanne C."/>
            <person name="Gautier V."/>
            <person name="Ament-Velasquez S.L."/>
            <person name="Kruys A."/>
            <person name="Hutchinson M.I."/>
            <person name="Powell A.J."/>
            <person name="Barry K."/>
            <person name="Miller A.N."/>
            <person name="Grigoriev I.V."/>
            <person name="Debuchy R."/>
            <person name="Gladieux P."/>
            <person name="Hiltunen Thoren M."/>
            <person name="Johannesson H."/>
        </authorList>
    </citation>
    <scope>NUCLEOTIDE SEQUENCE</scope>
    <source>
        <strain evidence="2">CBS 955.72</strain>
    </source>
</reference>
<protein>
    <submittedName>
        <fullName evidence="2">Uncharacterized protein</fullName>
    </submittedName>
</protein>